<evidence type="ECO:0008006" key="3">
    <source>
        <dbReference type="Google" id="ProtNLM"/>
    </source>
</evidence>
<proteinExistence type="predicted"/>
<dbReference type="EMBL" id="NQKI01000006">
    <property type="protein sequence ID" value="OZY60400.1"/>
    <property type="molecule type" value="Genomic_DNA"/>
</dbReference>
<organism evidence="1 2">
    <name type="scientific">Pseudomonas lundensis</name>
    <dbReference type="NCBI Taxonomy" id="86185"/>
    <lineage>
        <taxon>Bacteria</taxon>
        <taxon>Pseudomonadati</taxon>
        <taxon>Pseudomonadota</taxon>
        <taxon>Gammaproteobacteria</taxon>
        <taxon>Pseudomonadales</taxon>
        <taxon>Pseudomonadaceae</taxon>
        <taxon>Pseudomonas</taxon>
    </lineage>
</organism>
<sequence length="124" mass="12962">MTIYITVAQVNELLGATWVPEDQKARAVLMANTWLTNLGLPEFDPVPGDVIQAGAEIAREAAAGNIYGSVETGVLSKSVDADGVSSSKSYSASSRKISAGESFAMALLSHYLSGNNGQTKIVRG</sequence>
<accession>A0A266NDA6</accession>
<dbReference type="Proteomes" id="UP000215788">
    <property type="component" value="Unassembled WGS sequence"/>
</dbReference>
<protein>
    <recommendedName>
        <fullName evidence="3">Protein singed</fullName>
    </recommendedName>
</protein>
<dbReference type="RefSeq" id="WP_047275949.1">
    <property type="nucleotide sequence ID" value="NZ_JAAQYB010000034.1"/>
</dbReference>
<dbReference type="AlphaFoldDB" id="A0A266NDA6"/>
<gene>
    <name evidence="1" type="ORF">CJF39_05825</name>
</gene>
<evidence type="ECO:0000313" key="2">
    <source>
        <dbReference type="Proteomes" id="UP000215788"/>
    </source>
</evidence>
<evidence type="ECO:0000313" key="1">
    <source>
        <dbReference type="EMBL" id="OZY60400.1"/>
    </source>
</evidence>
<reference evidence="1 2" key="1">
    <citation type="submission" date="2017-08" db="EMBL/GenBank/DDBJ databases">
        <title>Genomic and metabolic characterisation of spoilage-associated Pseudomonas species.</title>
        <authorList>
            <person name="Stanborough T."/>
            <person name="Fegan N."/>
            <person name="Powell S.M."/>
            <person name="Singh T."/>
            <person name="Tamplin M.L."/>
            <person name="Chandry P.S."/>
        </authorList>
    </citation>
    <scope>NUCLEOTIDE SEQUENCE [LARGE SCALE GENOMIC DNA]</scope>
    <source>
        <strain evidence="1 2">L1802</strain>
    </source>
</reference>
<dbReference type="OrthoDB" id="6571385at2"/>
<comment type="caution">
    <text evidence="1">The sequence shown here is derived from an EMBL/GenBank/DDBJ whole genome shotgun (WGS) entry which is preliminary data.</text>
</comment>
<name>A0A266NDA6_9PSED</name>